<proteinExistence type="predicted"/>
<dbReference type="EMBL" id="JH817826">
    <property type="protein sequence ID" value="EKC40093.1"/>
    <property type="molecule type" value="Genomic_DNA"/>
</dbReference>
<feature type="compositionally biased region" description="Polar residues" evidence="1">
    <location>
        <begin position="378"/>
        <end position="397"/>
    </location>
</feature>
<feature type="compositionally biased region" description="Basic and acidic residues" evidence="1">
    <location>
        <begin position="334"/>
        <end position="346"/>
    </location>
</feature>
<reference evidence="2" key="1">
    <citation type="journal article" date="2012" name="Nature">
        <title>The oyster genome reveals stress adaptation and complexity of shell formation.</title>
        <authorList>
            <person name="Zhang G."/>
            <person name="Fang X."/>
            <person name="Guo X."/>
            <person name="Li L."/>
            <person name="Luo R."/>
            <person name="Xu F."/>
            <person name="Yang P."/>
            <person name="Zhang L."/>
            <person name="Wang X."/>
            <person name="Qi H."/>
            <person name="Xiong Z."/>
            <person name="Que H."/>
            <person name="Xie Y."/>
            <person name="Holland P.W."/>
            <person name="Paps J."/>
            <person name="Zhu Y."/>
            <person name="Wu F."/>
            <person name="Chen Y."/>
            <person name="Wang J."/>
            <person name="Peng C."/>
            <person name="Meng J."/>
            <person name="Yang L."/>
            <person name="Liu J."/>
            <person name="Wen B."/>
            <person name="Zhang N."/>
            <person name="Huang Z."/>
            <person name="Zhu Q."/>
            <person name="Feng Y."/>
            <person name="Mount A."/>
            <person name="Hedgecock D."/>
            <person name="Xu Z."/>
            <person name="Liu Y."/>
            <person name="Domazet-Loso T."/>
            <person name="Du Y."/>
            <person name="Sun X."/>
            <person name="Zhang S."/>
            <person name="Liu B."/>
            <person name="Cheng P."/>
            <person name="Jiang X."/>
            <person name="Li J."/>
            <person name="Fan D."/>
            <person name="Wang W."/>
            <person name="Fu W."/>
            <person name="Wang T."/>
            <person name="Wang B."/>
            <person name="Zhang J."/>
            <person name="Peng Z."/>
            <person name="Li Y."/>
            <person name="Li N."/>
            <person name="Wang J."/>
            <person name="Chen M."/>
            <person name="He Y."/>
            <person name="Tan F."/>
            <person name="Song X."/>
            <person name="Zheng Q."/>
            <person name="Huang R."/>
            <person name="Yang H."/>
            <person name="Du X."/>
            <person name="Chen L."/>
            <person name="Yang M."/>
            <person name="Gaffney P.M."/>
            <person name="Wang S."/>
            <person name="Luo L."/>
            <person name="She Z."/>
            <person name="Ming Y."/>
            <person name="Huang W."/>
            <person name="Zhang S."/>
            <person name="Huang B."/>
            <person name="Zhang Y."/>
            <person name="Qu T."/>
            <person name="Ni P."/>
            <person name="Miao G."/>
            <person name="Wang J."/>
            <person name="Wang Q."/>
            <person name="Steinberg C.E."/>
            <person name="Wang H."/>
            <person name="Li N."/>
            <person name="Qian L."/>
            <person name="Zhang G."/>
            <person name="Li Y."/>
            <person name="Yang H."/>
            <person name="Liu X."/>
            <person name="Wang J."/>
            <person name="Yin Y."/>
            <person name="Wang J."/>
        </authorList>
    </citation>
    <scope>NUCLEOTIDE SEQUENCE [LARGE SCALE GENOMIC DNA]</scope>
    <source>
        <strain evidence="2">05x7-T-G4-1.051#20</strain>
    </source>
</reference>
<name>K1R311_MAGGI</name>
<gene>
    <name evidence="2" type="ORF">CGI_10026124</name>
</gene>
<feature type="region of interest" description="Disordered" evidence="1">
    <location>
        <begin position="334"/>
        <end position="397"/>
    </location>
</feature>
<evidence type="ECO:0000313" key="2">
    <source>
        <dbReference type="EMBL" id="EKC40093.1"/>
    </source>
</evidence>
<dbReference type="HOGENOM" id="CLU_584296_0_0_1"/>
<dbReference type="InParanoid" id="K1R311"/>
<evidence type="ECO:0000256" key="1">
    <source>
        <dbReference type="SAM" id="MobiDB-lite"/>
    </source>
</evidence>
<keyword evidence="2" id="KW-0527">Neuropeptide</keyword>
<accession>K1R311</accession>
<dbReference type="AlphaFoldDB" id="K1R311"/>
<organism evidence="2">
    <name type="scientific">Magallana gigas</name>
    <name type="common">Pacific oyster</name>
    <name type="synonym">Crassostrea gigas</name>
    <dbReference type="NCBI Taxonomy" id="29159"/>
    <lineage>
        <taxon>Eukaryota</taxon>
        <taxon>Metazoa</taxon>
        <taxon>Spiralia</taxon>
        <taxon>Lophotrochozoa</taxon>
        <taxon>Mollusca</taxon>
        <taxon>Bivalvia</taxon>
        <taxon>Autobranchia</taxon>
        <taxon>Pteriomorphia</taxon>
        <taxon>Ostreida</taxon>
        <taxon>Ostreoidea</taxon>
        <taxon>Ostreidae</taxon>
        <taxon>Magallana</taxon>
    </lineage>
</organism>
<protein>
    <submittedName>
        <fullName evidence="2">FMRF-amide neuropeptide</fullName>
    </submittedName>
</protein>
<sequence length="468" mass="53153">MGGVCNSHAIKRYRKIRLFAGLFRADMETPDSETSITTALERLIKILKMLRPYHVIIVGLFYCYTTNAEINENKLLHPIKTEEGANEILGDKADDKRSRGFFRIGKKSAVENEANDKKFDSKTVKEEDNYIPEKIQLIRVVNSESETPIYVPVEFDPESSDDTADEDEKRASGFFRIGKSAENVDKRKGFFRIGKSVDQNPMNKKASGFFRIGRTPIDKRGKGFFRIGKSLNEMDEKRASGFFRIGKSALNDKRSRGFFRIGRSKGFFRIGKAFPLEGEKRASGFFRIGRNSPEEMRKKASKFFRIGKSVNSKEENDKRASGFFRIGKKCSGDSDKAGDNLTEDKSQSNPENEDTSESFNQNSDEPVRRASQFFRIGKSSSNKVTKRSSGVNSSPEQNLNLNKRAFFRIGKVPTSAFMRIGRQHLLQSLVSDPLYRNGRIQQSSFIRIGKRSMSDNHLIDDEQSDSSM</sequence>
<dbReference type="GO" id="GO:0007218">
    <property type="term" value="P:neuropeptide signaling pathway"/>
    <property type="evidence" value="ECO:0007669"/>
    <property type="project" value="UniProtKB-KW"/>
</dbReference>